<feature type="region of interest" description="Disordered" evidence="1">
    <location>
        <begin position="21"/>
        <end position="91"/>
    </location>
</feature>
<gene>
    <name evidence="2" type="ORF">HCN52_05690</name>
</gene>
<reference evidence="2 3" key="1">
    <citation type="submission" date="2020-03" db="EMBL/GenBank/DDBJ databases">
        <title>Draft genome of Streptomyces sp. ventii, isolated from the Axial Seamount in the Pacific Ocean, and resequencing of the two type strains Streptomyces lonarensis strain NCL 716 and Streptomyces bohaiensis strain 11A07.</title>
        <authorList>
            <person name="Loughran R.M."/>
            <person name="Pfannmuller K.M."/>
            <person name="Wasson B.J."/>
            <person name="Deadmond M.C."/>
            <person name="Paddock B.E."/>
            <person name="Koyack M.J."/>
            <person name="Gallegos D.A."/>
            <person name="Mitchell E.A."/>
            <person name="Ushijima B."/>
            <person name="Saw J.H."/>
            <person name="Mcphail K.L."/>
            <person name="Videau P."/>
        </authorList>
    </citation>
    <scope>NUCLEOTIDE SEQUENCE [LARGE SCALE GENOMIC DNA]</scope>
    <source>
        <strain evidence="2 3">11A07</strain>
    </source>
</reference>
<evidence type="ECO:0008006" key="4">
    <source>
        <dbReference type="Google" id="ProtNLM"/>
    </source>
</evidence>
<dbReference type="Proteomes" id="UP000727056">
    <property type="component" value="Unassembled WGS sequence"/>
</dbReference>
<organism evidence="2 3">
    <name type="scientific">Streptomyces bohaiensis</name>
    <dbReference type="NCBI Taxonomy" id="1431344"/>
    <lineage>
        <taxon>Bacteria</taxon>
        <taxon>Bacillati</taxon>
        <taxon>Actinomycetota</taxon>
        <taxon>Actinomycetes</taxon>
        <taxon>Kitasatosporales</taxon>
        <taxon>Streptomycetaceae</taxon>
        <taxon>Streptomyces</taxon>
    </lineage>
</organism>
<dbReference type="EMBL" id="JAAVJC010000025">
    <property type="protein sequence ID" value="NJQ14444.1"/>
    <property type="molecule type" value="Genomic_DNA"/>
</dbReference>
<dbReference type="PROSITE" id="PS51257">
    <property type="entry name" value="PROKAR_LIPOPROTEIN"/>
    <property type="match status" value="1"/>
</dbReference>
<comment type="caution">
    <text evidence="2">The sequence shown here is derived from an EMBL/GenBank/DDBJ whole genome shotgun (WGS) entry which is preliminary data.</text>
</comment>
<evidence type="ECO:0000313" key="3">
    <source>
        <dbReference type="Proteomes" id="UP000727056"/>
    </source>
</evidence>
<evidence type="ECO:0000313" key="2">
    <source>
        <dbReference type="EMBL" id="NJQ14444.1"/>
    </source>
</evidence>
<dbReference type="RefSeq" id="WP_168087268.1">
    <property type="nucleotide sequence ID" value="NZ_BHZH01000016.1"/>
</dbReference>
<accession>A0ABX1C5F1</accession>
<protein>
    <recommendedName>
        <fullName evidence="4">Lipoprotein</fullName>
    </recommendedName>
</protein>
<feature type="compositionally biased region" description="Acidic residues" evidence="1">
    <location>
        <begin position="42"/>
        <end position="65"/>
    </location>
</feature>
<evidence type="ECO:0000256" key="1">
    <source>
        <dbReference type="SAM" id="MobiDB-lite"/>
    </source>
</evidence>
<feature type="compositionally biased region" description="Acidic residues" evidence="1">
    <location>
        <begin position="73"/>
        <end position="91"/>
    </location>
</feature>
<sequence>MKRHLVLPVVAAATAGLLLTSCSSGDSEPDDDIAGVQSPSPSEDDEGSEESEDADAEADTDAPDDGIDRPEIDVPDDLEKEFEPVDTDDPDELAVLADQEQYIWAVDEAITSGSADRPALAFYSDGEGFINSIEFVSRFHDEGYSISGKVEYYNRSVTLRDEGVATSSYCADFREAFMVDIESGEKYPEDSEQFLYASRLERTEDGVWQTASFSVESGGSDCR</sequence>
<name>A0ABX1C5F1_9ACTN</name>
<proteinExistence type="predicted"/>
<keyword evidence="3" id="KW-1185">Reference proteome</keyword>